<dbReference type="HOGENOM" id="CLU_2575270_0_0_1"/>
<dbReference type="EMBL" id="KN822059">
    <property type="protein sequence ID" value="KIM60695.1"/>
    <property type="molecule type" value="Genomic_DNA"/>
</dbReference>
<reference evidence="1 2" key="1">
    <citation type="submission" date="2014-04" db="EMBL/GenBank/DDBJ databases">
        <authorList>
            <consortium name="DOE Joint Genome Institute"/>
            <person name="Kuo A."/>
            <person name="Kohler A."/>
            <person name="Nagy L.G."/>
            <person name="Floudas D."/>
            <person name="Copeland A."/>
            <person name="Barry K.W."/>
            <person name="Cichocki N."/>
            <person name="Veneault-Fourrey C."/>
            <person name="LaButti K."/>
            <person name="Lindquist E.A."/>
            <person name="Lipzen A."/>
            <person name="Lundell T."/>
            <person name="Morin E."/>
            <person name="Murat C."/>
            <person name="Sun H."/>
            <person name="Tunlid A."/>
            <person name="Henrissat B."/>
            <person name="Grigoriev I.V."/>
            <person name="Hibbett D.S."/>
            <person name="Martin F."/>
            <person name="Nordberg H.P."/>
            <person name="Cantor M.N."/>
            <person name="Hua S.X."/>
        </authorList>
    </citation>
    <scope>NUCLEOTIDE SEQUENCE [LARGE SCALE GENOMIC DNA]</scope>
    <source>
        <strain evidence="1 2">Foug A</strain>
    </source>
</reference>
<evidence type="ECO:0000313" key="1">
    <source>
        <dbReference type="EMBL" id="KIM60695.1"/>
    </source>
</evidence>
<proteinExistence type="predicted"/>
<sequence>MCTRRNTLTECTQLFTSYHYHLHLCTPQQLQYIVDVVPTPLDALFQQRFKTRCETLAKLGSHDFRFDVLLGPHPSMLQHAH</sequence>
<accession>A0A0C3DJ42</accession>
<reference evidence="2" key="2">
    <citation type="submission" date="2015-01" db="EMBL/GenBank/DDBJ databases">
        <title>Evolutionary Origins and Diversification of the Mycorrhizal Mutualists.</title>
        <authorList>
            <consortium name="DOE Joint Genome Institute"/>
            <consortium name="Mycorrhizal Genomics Consortium"/>
            <person name="Kohler A."/>
            <person name="Kuo A."/>
            <person name="Nagy L.G."/>
            <person name="Floudas D."/>
            <person name="Copeland A."/>
            <person name="Barry K.W."/>
            <person name="Cichocki N."/>
            <person name="Veneault-Fourrey C."/>
            <person name="LaButti K."/>
            <person name="Lindquist E.A."/>
            <person name="Lipzen A."/>
            <person name="Lundell T."/>
            <person name="Morin E."/>
            <person name="Murat C."/>
            <person name="Riley R."/>
            <person name="Ohm R."/>
            <person name="Sun H."/>
            <person name="Tunlid A."/>
            <person name="Henrissat B."/>
            <person name="Grigoriev I.V."/>
            <person name="Hibbett D.S."/>
            <person name="Martin F."/>
        </authorList>
    </citation>
    <scope>NUCLEOTIDE SEQUENCE [LARGE SCALE GENOMIC DNA]</scope>
    <source>
        <strain evidence="2">Foug A</strain>
    </source>
</reference>
<evidence type="ECO:0000313" key="2">
    <source>
        <dbReference type="Proteomes" id="UP000053989"/>
    </source>
</evidence>
<name>A0A0C3DJ42_9AGAM</name>
<protein>
    <submittedName>
        <fullName evidence="1">Uncharacterized protein</fullName>
    </submittedName>
</protein>
<dbReference type="AlphaFoldDB" id="A0A0C3DJ42"/>
<dbReference type="InParanoid" id="A0A0C3DJ42"/>
<gene>
    <name evidence="1" type="ORF">SCLCIDRAFT_26385</name>
</gene>
<keyword evidence="2" id="KW-1185">Reference proteome</keyword>
<dbReference type="Proteomes" id="UP000053989">
    <property type="component" value="Unassembled WGS sequence"/>
</dbReference>
<organism evidence="1 2">
    <name type="scientific">Scleroderma citrinum Foug A</name>
    <dbReference type="NCBI Taxonomy" id="1036808"/>
    <lineage>
        <taxon>Eukaryota</taxon>
        <taxon>Fungi</taxon>
        <taxon>Dikarya</taxon>
        <taxon>Basidiomycota</taxon>
        <taxon>Agaricomycotina</taxon>
        <taxon>Agaricomycetes</taxon>
        <taxon>Agaricomycetidae</taxon>
        <taxon>Boletales</taxon>
        <taxon>Sclerodermatineae</taxon>
        <taxon>Sclerodermataceae</taxon>
        <taxon>Scleroderma</taxon>
    </lineage>
</organism>